<proteinExistence type="predicted"/>
<feature type="region of interest" description="Disordered" evidence="1">
    <location>
        <begin position="70"/>
        <end position="92"/>
    </location>
</feature>
<dbReference type="InterPro" id="IPR035979">
    <property type="entry name" value="RBD_domain_sf"/>
</dbReference>
<evidence type="ECO:0000256" key="1">
    <source>
        <dbReference type="SAM" id="MobiDB-lite"/>
    </source>
</evidence>
<dbReference type="InterPro" id="IPR007201">
    <property type="entry name" value="Mei2-like_Rrm_C"/>
</dbReference>
<evidence type="ECO:0000313" key="4">
    <source>
        <dbReference type="Proteomes" id="UP001229421"/>
    </source>
</evidence>
<organism evidence="3 4">
    <name type="scientific">Tagetes erecta</name>
    <name type="common">African marigold</name>
    <dbReference type="NCBI Taxonomy" id="13708"/>
    <lineage>
        <taxon>Eukaryota</taxon>
        <taxon>Viridiplantae</taxon>
        <taxon>Streptophyta</taxon>
        <taxon>Embryophyta</taxon>
        <taxon>Tracheophyta</taxon>
        <taxon>Spermatophyta</taxon>
        <taxon>Magnoliopsida</taxon>
        <taxon>eudicotyledons</taxon>
        <taxon>Gunneridae</taxon>
        <taxon>Pentapetalae</taxon>
        <taxon>asterids</taxon>
        <taxon>campanulids</taxon>
        <taxon>Asterales</taxon>
        <taxon>Asteraceae</taxon>
        <taxon>Asteroideae</taxon>
        <taxon>Heliantheae alliance</taxon>
        <taxon>Tageteae</taxon>
        <taxon>Tagetes</taxon>
    </lineage>
</organism>
<gene>
    <name evidence="3" type="ORF">QVD17_21731</name>
</gene>
<feature type="compositionally biased region" description="Basic residues" evidence="1">
    <location>
        <begin position="22"/>
        <end position="35"/>
    </location>
</feature>
<name>A0AAD8KCA7_TARER</name>
<feature type="region of interest" description="Disordered" evidence="1">
    <location>
        <begin position="1"/>
        <end position="52"/>
    </location>
</feature>
<dbReference type="GO" id="GO:0003676">
    <property type="term" value="F:nucleic acid binding"/>
    <property type="evidence" value="ECO:0007669"/>
    <property type="project" value="InterPro"/>
</dbReference>
<dbReference type="Pfam" id="PF04059">
    <property type="entry name" value="RRM_2"/>
    <property type="match status" value="1"/>
</dbReference>
<dbReference type="AlphaFoldDB" id="A0AAD8KCA7"/>
<dbReference type="Proteomes" id="UP001229421">
    <property type="component" value="Unassembled WGS sequence"/>
</dbReference>
<dbReference type="Gene3D" id="3.30.70.330">
    <property type="match status" value="1"/>
</dbReference>
<feature type="compositionally biased region" description="Pro residues" evidence="1">
    <location>
        <begin position="36"/>
        <end position="49"/>
    </location>
</feature>
<feature type="domain" description="Mei2-like C-terminal RNA recognition motif" evidence="2">
    <location>
        <begin position="109"/>
        <end position="214"/>
    </location>
</feature>
<evidence type="ECO:0000313" key="3">
    <source>
        <dbReference type="EMBL" id="KAK1420277.1"/>
    </source>
</evidence>
<evidence type="ECO:0000259" key="2">
    <source>
        <dbReference type="Pfam" id="PF04059"/>
    </source>
</evidence>
<comment type="caution">
    <text evidence="3">The sequence shown here is derived from an EMBL/GenBank/DDBJ whole genome shotgun (WGS) entry which is preliminary data.</text>
</comment>
<protein>
    <recommendedName>
        <fullName evidence="2">Mei2-like C-terminal RNA recognition motif domain-containing protein</fullName>
    </recommendedName>
</protein>
<accession>A0AAD8KCA7</accession>
<reference evidence="3" key="1">
    <citation type="journal article" date="2023" name="bioRxiv">
        <title>Improved chromosome-level genome assembly for marigold (Tagetes erecta).</title>
        <authorList>
            <person name="Jiang F."/>
            <person name="Yuan L."/>
            <person name="Wang S."/>
            <person name="Wang H."/>
            <person name="Xu D."/>
            <person name="Wang A."/>
            <person name="Fan W."/>
        </authorList>
    </citation>
    <scope>NUCLEOTIDE SEQUENCE</scope>
    <source>
        <strain evidence="3">WSJ</strain>
        <tissue evidence="3">Leaf</tissue>
    </source>
</reference>
<dbReference type="SUPFAM" id="SSF54928">
    <property type="entry name" value="RNA-binding domain, RBD"/>
    <property type="match status" value="1"/>
</dbReference>
<sequence>MEDSLSLSRQLDPHAPPFYPSKFHHRTGHLHRRNRPPPPPYQTLRPPPSTTIFNQKKTLRFPLTPIPKGPRNIKPCWTPRRRSPPATAVDDGGKKYREVIRLKPEDNATSVMIRNIPNNYTRTLLVEFLDKHCRLENAKAGNTTRSAFDFVYLPVDFKHRLNAGYAFVNFTTSEAAWKFHSSVKGKHWVLFQSRKIADVTRARIQGKDALVRNFERMKLCSPLAEYLPVWFEPARDGSKLPSVAVKMHTIGVLTSRRT</sequence>
<dbReference type="InterPro" id="IPR012677">
    <property type="entry name" value="Nucleotide-bd_a/b_plait_sf"/>
</dbReference>
<keyword evidence="4" id="KW-1185">Reference proteome</keyword>
<dbReference type="EMBL" id="JAUHHV010000006">
    <property type="protein sequence ID" value="KAK1420277.1"/>
    <property type="molecule type" value="Genomic_DNA"/>
</dbReference>